<dbReference type="Gene3D" id="3.30.420.240">
    <property type="match status" value="1"/>
</dbReference>
<sequence length="606" mass="70869">MKFSANFLIQKRKEKWTETHDIEFDRKLRTAIAKKIIEDSELREEITKNPEKVIELLFVVVDKNQTTMPFFLNEVQREFIDILNDAIDKFNNGLISDISLLILKGRQQGFTTLVTAYQEACSITKRNFQGFTLADKAENAETIFENKAKFTFNQLPEIIKPTEKFNNKRQLLFDKLNSSWSVDTATKDVGRSRTINFFHGSECAFWKDGIATIQAGLGEAFTLNCIKIYESTANGYNDWQEMWSSGSHINCFFAWWKTSEYRIHLPSKQIEDEFISDIEKKQDWIYERLKWLRDVKKLDNEQLYWYYKKYEKYIDKELIKQEYPCSPEEAFLLPGQNAFNTTNIMNRLDVLKKPLKVGYFTYNYDDTKPEGKKISSIKWVNDPNGYIQIYKVPQSPKITKYCIGGDTAGDGSDFYTGHVLDARTGEQVAHLKHKLGAHQYVRQMYCLGKYYSYQLGNINEDALIGIETNFDTFPIMELQRLGYTNQYIREKFDEYTGKKEKRFGFRTTSLTRPVIISQLQQIVDEEIDKINDESTLRELLKIIKNKDGRIEAPSGGHDDDMMGLSIAHHIRLQVCFTEDVFSPYPEFREFNVEDSRKDYGEKIVIV</sequence>
<proteinExistence type="predicted"/>
<dbReference type="EMBL" id="BK015051">
    <property type="protein sequence ID" value="DAD88967.1"/>
    <property type="molecule type" value="Genomic_DNA"/>
</dbReference>
<accession>A0A8S5N3Q0</accession>
<organism evidence="1">
    <name type="scientific">Myoviridae sp. ct96L1</name>
    <dbReference type="NCBI Taxonomy" id="2826623"/>
    <lineage>
        <taxon>Viruses</taxon>
        <taxon>Duplodnaviria</taxon>
        <taxon>Heunggongvirae</taxon>
        <taxon>Uroviricota</taxon>
        <taxon>Caudoviricetes</taxon>
    </lineage>
</organism>
<reference evidence="1" key="1">
    <citation type="journal article" date="2021" name="Proc. Natl. Acad. Sci. U.S.A.">
        <title>A Catalog of Tens of Thousands of Viruses from Human Metagenomes Reveals Hidden Associations with Chronic Diseases.</title>
        <authorList>
            <person name="Tisza M.J."/>
            <person name="Buck C.B."/>
        </authorList>
    </citation>
    <scope>NUCLEOTIDE SEQUENCE</scope>
    <source>
        <strain evidence="1">Ct96L1</strain>
    </source>
</reference>
<evidence type="ECO:0000313" key="1">
    <source>
        <dbReference type="EMBL" id="DAD88967.1"/>
    </source>
</evidence>
<name>A0A8S5N3Q0_9CAUD</name>
<dbReference type="InterPro" id="IPR027417">
    <property type="entry name" value="P-loop_NTPase"/>
</dbReference>
<protein>
    <submittedName>
        <fullName evidence="1">Terminase large subunit</fullName>
    </submittedName>
</protein>
<dbReference type="Gene3D" id="3.40.50.300">
    <property type="entry name" value="P-loop containing nucleotide triphosphate hydrolases"/>
    <property type="match status" value="1"/>
</dbReference>